<keyword evidence="2" id="KW-1185">Reference proteome</keyword>
<accession>A0A838BUY2</accession>
<dbReference type="RefSeq" id="WP_181054936.1">
    <property type="nucleotide sequence ID" value="NZ_JACDXJ010000004.1"/>
</dbReference>
<sequence>MREDKEIPTIICYEGRPITELSREELIAALEEAIDERKAFPSEARIVTERKPYSHRPERVAYYPTGMLRMYAEFRQQPPRLQQEMRTADGERRWFDIPLEIGGEK</sequence>
<dbReference type="EMBL" id="JACDXJ010000004">
    <property type="protein sequence ID" value="MBA1159347.1"/>
    <property type="molecule type" value="Genomic_DNA"/>
</dbReference>
<comment type="caution">
    <text evidence="1">The sequence shown here is derived from an EMBL/GenBank/DDBJ whole genome shotgun (WGS) entry which is preliminary data.</text>
</comment>
<evidence type="ECO:0000313" key="2">
    <source>
        <dbReference type="Proteomes" id="UP000572984"/>
    </source>
</evidence>
<dbReference type="Proteomes" id="UP000572984">
    <property type="component" value="Unassembled WGS sequence"/>
</dbReference>
<name>A0A838BUY2_9HYPH</name>
<gene>
    <name evidence="1" type="ORF">H0S73_25045</name>
</gene>
<protein>
    <submittedName>
        <fullName evidence="1">Uncharacterized protein</fullName>
    </submittedName>
</protein>
<proteinExistence type="predicted"/>
<organism evidence="1 2">
    <name type="scientific">Microvirga mediterraneensis</name>
    <dbReference type="NCBI Taxonomy" id="2754695"/>
    <lineage>
        <taxon>Bacteria</taxon>
        <taxon>Pseudomonadati</taxon>
        <taxon>Pseudomonadota</taxon>
        <taxon>Alphaproteobacteria</taxon>
        <taxon>Hyphomicrobiales</taxon>
        <taxon>Methylobacteriaceae</taxon>
        <taxon>Microvirga</taxon>
    </lineage>
</organism>
<reference evidence="1 2" key="1">
    <citation type="submission" date="2020-07" db="EMBL/GenBank/DDBJ databases">
        <title>Draft genome and description of Microvirga mediterraneensis Marseille-Q2068 sp. nov.</title>
        <authorList>
            <person name="Boxberger M."/>
        </authorList>
    </citation>
    <scope>NUCLEOTIDE SEQUENCE [LARGE SCALE GENOMIC DNA]</scope>
    <source>
        <strain evidence="1 2">Marseille-Q2068</strain>
    </source>
</reference>
<dbReference type="AlphaFoldDB" id="A0A838BUY2"/>
<evidence type="ECO:0000313" key="1">
    <source>
        <dbReference type="EMBL" id="MBA1159347.1"/>
    </source>
</evidence>